<organism evidence="2">
    <name type="scientific">Trypanosoma vivax (strain Y486)</name>
    <dbReference type="NCBI Taxonomy" id="1055687"/>
    <lineage>
        <taxon>Eukaryota</taxon>
        <taxon>Discoba</taxon>
        <taxon>Euglenozoa</taxon>
        <taxon>Kinetoplastea</taxon>
        <taxon>Metakinetoplastina</taxon>
        <taxon>Trypanosomatida</taxon>
        <taxon>Trypanosomatidae</taxon>
        <taxon>Trypanosoma</taxon>
        <taxon>Duttonella</taxon>
    </lineage>
</organism>
<evidence type="ECO:0000313" key="2">
    <source>
        <dbReference type="EMBL" id="CCC53859.1"/>
    </source>
</evidence>
<proteinExistence type="predicted"/>
<reference evidence="2" key="1">
    <citation type="journal article" date="2012" name="Proc. Natl. Acad. Sci. U.S.A.">
        <title>Antigenic diversity is generated by distinct evolutionary mechanisms in African trypanosome species.</title>
        <authorList>
            <person name="Jackson A.P."/>
            <person name="Berry A."/>
            <person name="Aslett M."/>
            <person name="Allison H.C."/>
            <person name="Burton P."/>
            <person name="Vavrova-Anderson J."/>
            <person name="Brown R."/>
            <person name="Browne H."/>
            <person name="Corton N."/>
            <person name="Hauser H."/>
            <person name="Gamble J."/>
            <person name="Gilderthorp R."/>
            <person name="Marcello L."/>
            <person name="McQuillan J."/>
            <person name="Otto T.D."/>
            <person name="Quail M.A."/>
            <person name="Sanders M.J."/>
            <person name="van Tonder A."/>
            <person name="Ginger M.L."/>
            <person name="Field M.C."/>
            <person name="Barry J.D."/>
            <person name="Hertz-Fowler C."/>
            <person name="Berriman M."/>
        </authorList>
    </citation>
    <scope>NUCLEOTIDE SEQUENCE</scope>
    <source>
        <strain evidence="2">Y486</strain>
    </source>
</reference>
<sequence length="664" mass="75940">MLFPLYGFGIHTFLSAAPLDGAYTSSFLLPCAILLPITIECEIPVSLLTWKEFTVEWFGSVRFVGRLVGRMSTQLGDDAQYHVLPWWKRIVLDKSFRQNIRRLATSRYREEMRTLEHFPEQLAPVVWDDGKPLSSSSQYICLESDKPWSTRHPQKIVNVSSVRTLHNAAEGFALPSVVKSHEECVKQEMQALFDDERWGDRLYGLSYIWRDQLPPLGFIREWPDPHAAMWPPYLEHGEHDPQDVVAKGYRGGGVRGDNNKGQGQHIVKAMKSFPSQRQVDFLPLLCGVGGVSKGDIYRLGGMNFHNSDNYKLFNAKRIVAEDYAEALSVLPASQRVAVVHKRGEWLLKKLERGGAQQYSRDEEEHESNIAGSVVSSDATVSSTKTVSYSSAGTQREDMKQRHANVDAFDRQQELNRLLKSSLWYRRCCERNHQSVVGTDVLIIRSHTSWDMYQHDTYAIPREKPSDVDNLIAFVQNLPDEFFDEVDSLRMRESIYRSGLDARMGRIADASQPLWAKDGTTPELKTLSLQRAASGSNAHSSDTQSSFIQPTTNNSPRAFSENGMSDPSEVCNSHFVSYLTATLEQQYKVRQEPPKPIIAGHKTAQRERLIKEEEERKERRKETRRMNVRQRLRDRLETEFVRYIESNSKRANLLLAVDRMRGKKA</sequence>
<feature type="region of interest" description="Disordered" evidence="1">
    <location>
        <begin position="356"/>
        <end position="376"/>
    </location>
</feature>
<feature type="region of interest" description="Disordered" evidence="1">
    <location>
        <begin position="531"/>
        <end position="565"/>
    </location>
</feature>
<protein>
    <submittedName>
        <fullName evidence="2">Uncharacterized protein</fullName>
    </submittedName>
</protein>
<evidence type="ECO:0000256" key="1">
    <source>
        <dbReference type="SAM" id="MobiDB-lite"/>
    </source>
</evidence>
<dbReference type="AlphaFoldDB" id="G0U8D5"/>
<name>G0U8D5_TRYVY</name>
<gene>
    <name evidence="2" type="ORF">TVY486_1113430</name>
</gene>
<accession>G0U8D5</accession>
<dbReference type="EMBL" id="HE573027">
    <property type="protein sequence ID" value="CCC53859.1"/>
    <property type="molecule type" value="Genomic_DNA"/>
</dbReference>
<dbReference type="VEuPathDB" id="TriTrypDB:TvY486_1113430"/>